<dbReference type="GO" id="GO:0004252">
    <property type="term" value="F:serine-type endopeptidase activity"/>
    <property type="evidence" value="ECO:0007669"/>
    <property type="project" value="InterPro"/>
</dbReference>
<evidence type="ECO:0000259" key="4">
    <source>
        <dbReference type="PROSITE" id="PS50240"/>
    </source>
</evidence>
<dbReference type="InterPro" id="IPR033116">
    <property type="entry name" value="TRYPSIN_SER"/>
</dbReference>
<dbReference type="PANTHER" id="PTHR24252:SF7">
    <property type="entry name" value="HYALIN"/>
    <property type="match status" value="1"/>
</dbReference>
<protein>
    <recommendedName>
        <fullName evidence="4">Peptidase S1 domain-containing protein</fullName>
    </recommendedName>
</protein>
<keyword evidence="2" id="KW-0378">Hydrolase</keyword>
<dbReference type="OMA" id="FKECISS"/>
<dbReference type="Pfam" id="PF00089">
    <property type="entry name" value="Trypsin"/>
    <property type="match status" value="1"/>
</dbReference>
<evidence type="ECO:0000256" key="1">
    <source>
        <dbReference type="ARBA" id="ARBA00023157"/>
    </source>
</evidence>
<keyword evidence="2" id="KW-0645">Protease</keyword>
<keyword evidence="3" id="KW-0732">Signal</keyword>
<dbReference type="AlphaFoldDB" id="A0A9Q0M448"/>
<feature type="chain" id="PRO_5040510520" description="Peptidase S1 domain-containing protein" evidence="3">
    <location>
        <begin position="24"/>
        <end position="307"/>
    </location>
</feature>
<proteinExistence type="predicted"/>
<dbReference type="InterPro" id="IPR018114">
    <property type="entry name" value="TRYPSIN_HIS"/>
</dbReference>
<dbReference type="PROSITE" id="PS00135">
    <property type="entry name" value="TRYPSIN_SER"/>
    <property type="match status" value="1"/>
</dbReference>
<name>A0A9Q0M448_BLOTA</name>
<dbReference type="Gene3D" id="2.40.10.10">
    <property type="entry name" value="Trypsin-like serine proteases"/>
    <property type="match status" value="3"/>
</dbReference>
<dbReference type="PROSITE" id="PS50240">
    <property type="entry name" value="TRYPSIN_DOM"/>
    <property type="match status" value="1"/>
</dbReference>
<keyword evidence="1" id="KW-1015">Disulfide bond</keyword>
<gene>
    <name evidence="5" type="ORF">RDWZM_005490</name>
</gene>
<sequence>MMLIIKLIFCFSFNLMLIVNCGCDQLDHILERHRTYCGISRAKAQQKFDLPSTNTITNSSTDIDLTIRIVGGIDATRDEFPWQISFRKWSPRLKRWYHSCGGALIDNQWVLTAAHCQELDLNVSKIISHSGFSMITIDHDISLIKLSEPVSMGIKSQFVPICISNMEQSLKSPFKECISSGWGKLKMQGKFPTILQKVTINVIDPIECKKAYETVANITDGMICSGEDGKGTCEGDSGGPLQCLDHVSNDNILVTNNANNNNLDINQRWTLYGLTSWAVGCAEGPFPSVAARVALYRDWIAQTIINN</sequence>
<reference evidence="5" key="1">
    <citation type="submission" date="2022-12" db="EMBL/GenBank/DDBJ databases">
        <title>Genome assemblies of Blomia tropicalis.</title>
        <authorList>
            <person name="Cui Y."/>
        </authorList>
    </citation>
    <scope>NUCLEOTIDE SEQUENCE</scope>
    <source>
        <tissue evidence="5">Adult mites</tissue>
    </source>
</reference>
<dbReference type="InterPro" id="IPR001314">
    <property type="entry name" value="Peptidase_S1A"/>
</dbReference>
<dbReference type="PANTHER" id="PTHR24252">
    <property type="entry name" value="ACROSIN-RELATED"/>
    <property type="match status" value="1"/>
</dbReference>
<feature type="signal peptide" evidence="3">
    <location>
        <begin position="1"/>
        <end position="23"/>
    </location>
</feature>
<dbReference type="EMBL" id="JAPWDV010000002">
    <property type="protein sequence ID" value="KAJ6219678.1"/>
    <property type="molecule type" value="Genomic_DNA"/>
</dbReference>
<dbReference type="InterPro" id="IPR009003">
    <property type="entry name" value="Peptidase_S1_PA"/>
</dbReference>
<evidence type="ECO:0000313" key="5">
    <source>
        <dbReference type="EMBL" id="KAJ6219678.1"/>
    </source>
</evidence>
<keyword evidence="6" id="KW-1185">Reference proteome</keyword>
<dbReference type="Proteomes" id="UP001142055">
    <property type="component" value="Chromosome 2"/>
</dbReference>
<dbReference type="PRINTS" id="PR00722">
    <property type="entry name" value="CHYMOTRYPSIN"/>
</dbReference>
<dbReference type="PROSITE" id="PS00134">
    <property type="entry name" value="TRYPSIN_HIS"/>
    <property type="match status" value="1"/>
</dbReference>
<dbReference type="CDD" id="cd00190">
    <property type="entry name" value="Tryp_SPc"/>
    <property type="match status" value="1"/>
</dbReference>
<evidence type="ECO:0000313" key="6">
    <source>
        <dbReference type="Proteomes" id="UP001142055"/>
    </source>
</evidence>
<evidence type="ECO:0000256" key="2">
    <source>
        <dbReference type="RuleBase" id="RU363034"/>
    </source>
</evidence>
<organism evidence="5 6">
    <name type="scientific">Blomia tropicalis</name>
    <name type="common">Mite</name>
    <dbReference type="NCBI Taxonomy" id="40697"/>
    <lineage>
        <taxon>Eukaryota</taxon>
        <taxon>Metazoa</taxon>
        <taxon>Ecdysozoa</taxon>
        <taxon>Arthropoda</taxon>
        <taxon>Chelicerata</taxon>
        <taxon>Arachnida</taxon>
        <taxon>Acari</taxon>
        <taxon>Acariformes</taxon>
        <taxon>Sarcoptiformes</taxon>
        <taxon>Astigmata</taxon>
        <taxon>Glycyphagoidea</taxon>
        <taxon>Echimyopodidae</taxon>
        <taxon>Blomia</taxon>
    </lineage>
</organism>
<dbReference type="SMART" id="SM00020">
    <property type="entry name" value="Tryp_SPc"/>
    <property type="match status" value="1"/>
</dbReference>
<comment type="caution">
    <text evidence="5">The sequence shown here is derived from an EMBL/GenBank/DDBJ whole genome shotgun (WGS) entry which is preliminary data.</text>
</comment>
<dbReference type="SUPFAM" id="SSF50494">
    <property type="entry name" value="Trypsin-like serine proteases"/>
    <property type="match status" value="1"/>
</dbReference>
<evidence type="ECO:0000256" key="3">
    <source>
        <dbReference type="SAM" id="SignalP"/>
    </source>
</evidence>
<accession>A0A9Q0M448</accession>
<dbReference type="InterPro" id="IPR043504">
    <property type="entry name" value="Peptidase_S1_PA_chymotrypsin"/>
</dbReference>
<keyword evidence="2" id="KW-0720">Serine protease</keyword>
<feature type="domain" description="Peptidase S1" evidence="4">
    <location>
        <begin position="69"/>
        <end position="305"/>
    </location>
</feature>
<dbReference type="GO" id="GO:0006508">
    <property type="term" value="P:proteolysis"/>
    <property type="evidence" value="ECO:0007669"/>
    <property type="project" value="UniProtKB-KW"/>
</dbReference>
<dbReference type="InterPro" id="IPR001254">
    <property type="entry name" value="Trypsin_dom"/>
</dbReference>